<proteinExistence type="predicted"/>
<protein>
    <recommendedName>
        <fullName evidence="3">ATPase</fullName>
    </recommendedName>
</protein>
<dbReference type="Gene3D" id="3.40.50.620">
    <property type="entry name" value="HUPs"/>
    <property type="match status" value="1"/>
</dbReference>
<comment type="caution">
    <text evidence="1">The sequence shown here is derived from an EMBL/GenBank/DDBJ whole genome shotgun (WGS) entry which is preliminary data.</text>
</comment>
<dbReference type="AlphaFoldDB" id="A0A150IXB0"/>
<dbReference type="InterPro" id="IPR052188">
    <property type="entry name" value="Ni-pincer_cofactor_biosynth"/>
</dbReference>
<dbReference type="InterPro" id="IPR014729">
    <property type="entry name" value="Rossmann-like_a/b/a_fold"/>
</dbReference>
<evidence type="ECO:0000313" key="2">
    <source>
        <dbReference type="Proteomes" id="UP000075578"/>
    </source>
</evidence>
<evidence type="ECO:0008006" key="3">
    <source>
        <dbReference type="Google" id="ProtNLM"/>
    </source>
</evidence>
<dbReference type="EMBL" id="LNGD01000099">
    <property type="protein sequence ID" value="KYC49613.1"/>
    <property type="molecule type" value="Genomic_DNA"/>
</dbReference>
<dbReference type="Proteomes" id="UP000075578">
    <property type="component" value="Unassembled WGS sequence"/>
</dbReference>
<accession>A0A150IXB0</accession>
<dbReference type="PANTHER" id="PTHR43169">
    <property type="entry name" value="EXSB FAMILY PROTEIN"/>
    <property type="match status" value="1"/>
</dbReference>
<reference evidence="1 2" key="1">
    <citation type="journal article" date="2016" name="ISME J.">
        <title>Chasing the elusive Euryarchaeota class WSA2: genomes reveal a uniquely fastidious methyl-reducing methanogen.</title>
        <authorList>
            <person name="Nobu M.K."/>
            <person name="Narihiro T."/>
            <person name="Kuroda K."/>
            <person name="Mei R."/>
            <person name="Liu W.T."/>
        </authorList>
    </citation>
    <scope>NUCLEOTIDE SEQUENCE [LARGE SCALE GENOMIC DNA]</scope>
    <source>
        <strain evidence="1">U1lsi0528_Bin089</strain>
    </source>
</reference>
<gene>
    <name evidence="1" type="ORF">AMQ74_01398</name>
</gene>
<dbReference type="PANTHER" id="PTHR43169:SF1">
    <property type="entry name" value="ATPASE, PP-LOOP SUPERFAMILY-RELATED"/>
    <property type="match status" value="1"/>
</dbReference>
<evidence type="ECO:0000313" key="1">
    <source>
        <dbReference type="EMBL" id="KYC49613.1"/>
    </source>
</evidence>
<dbReference type="SUPFAM" id="SSF52402">
    <property type="entry name" value="Adenine nucleotide alpha hydrolases-like"/>
    <property type="match status" value="1"/>
</dbReference>
<organism evidence="1 2">
    <name type="scientific">Candidatus Methanofastidiosum methylothiophilum</name>
    <dbReference type="NCBI Taxonomy" id="1705564"/>
    <lineage>
        <taxon>Archaea</taxon>
        <taxon>Methanobacteriati</taxon>
        <taxon>Methanobacteriota</taxon>
        <taxon>Stenosarchaea group</taxon>
        <taxon>Candidatus Methanofastidiosia</taxon>
        <taxon>Candidatus Methanofastidiosales</taxon>
        <taxon>Candidatus Methanofastidiosaceae</taxon>
        <taxon>Candidatus Methanofastidiosum</taxon>
    </lineage>
</organism>
<sequence length="326" mass="37032">METEELLERIKRIRDEIGQDTSSAPKIKWIKDDEVLIICGYHRSDKSMLIGPGGWVVGKLSEELGKPVTVIESTEELVSELKLKESLDTIDTLLKKATGQNREILEFFRDYINNKKKTIDKEITVAVSYSGGSDSTASLYLLKQMGFNVVAFTYYPSDIIVPKRTRSIIENVVRNMNVKHEYISGDMSEIIKGALEGRYHPCGRCHKNMENVVIERTKELGIKAITFGDLLPTGSQTILIKNGMLRINLPALLSLKKKDMKYLAARVPGYESPGFGCPLLKEVHRKNPSKKFFTAQRVLREVRAGILESNEGLIYLRSIFRYEREQ</sequence>
<name>A0A150IXB0_9EURY</name>